<dbReference type="AlphaFoldDB" id="A0A2T2XC47"/>
<accession>A0A2T2XC47</accession>
<comment type="caution">
    <text evidence="7">The sequence shown here is derived from an EMBL/GenBank/DDBJ whole genome shotgun (WGS) entry which is preliminary data.</text>
</comment>
<dbReference type="Pfam" id="PF17932">
    <property type="entry name" value="TetR_C_24"/>
    <property type="match status" value="1"/>
</dbReference>
<sequence length="223" mass="25741">MMAKMPATGPAQQSSKWEGGQPMRRLEVLQKAIKVFYERGYRDATINQLAAEMGFSKAAFYHYVRSKQDLLYIIFDSVMDLLQDTVKGIMHSEASPERKLRQIVTNYVAMIVEYREMLEIYFTEKTELSREQQNAITLREREFMHVIRDVYQEGVAAGLFVELHPSVVTNIILGMCGWIYRWYDPEGVVPANQLPNMVLHILTRGIESPRSEVPFTLVEEGNL</sequence>
<dbReference type="SUPFAM" id="SSF48498">
    <property type="entry name" value="Tetracyclin repressor-like, C-terminal domain"/>
    <property type="match status" value="1"/>
</dbReference>
<evidence type="ECO:0000256" key="5">
    <source>
        <dbReference type="PROSITE-ProRule" id="PRU00335"/>
    </source>
</evidence>
<dbReference type="PANTHER" id="PTHR30055:SF175">
    <property type="entry name" value="HTH-TYPE TRANSCRIPTIONAL REPRESSOR KSTR2"/>
    <property type="match status" value="1"/>
</dbReference>
<evidence type="ECO:0000313" key="7">
    <source>
        <dbReference type="EMBL" id="PSR32028.1"/>
    </source>
</evidence>
<feature type="DNA-binding region" description="H-T-H motif" evidence="5">
    <location>
        <begin position="45"/>
        <end position="64"/>
    </location>
</feature>
<dbReference type="InterPro" id="IPR036271">
    <property type="entry name" value="Tet_transcr_reg_TetR-rel_C_sf"/>
</dbReference>
<keyword evidence="1" id="KW-0678">Repressor</keyword>
<dbReference type="InterPro" id="IPR001647">
    <property type="entry name" value="HTH_TetR"/>
</dbReference>
<dbReference type="Gene3D" id="1.10.357.10">
    <property type="entry name" value="Tetracycline Repressor, domain 2"/>
    <property type="match status" value="1"/>
</dbReference>
<dbReference type="Pfam" id="PF00440">
    <property type="entry name" value="TetR_N"/>
    <property type="match status" value="1"/>
</dbReference>
<dbReference type="GO" id="GO:0000976">
    <property type="term" value="F:transcription cis-regulatory region binding"/>
    <property type="evidence" value="ECO:0007669"/>
    <property type="project" value="TreeGrafter"/>
</dbReference>
<dbReference type="InterPro" id="IPR041490">
    <property type="entry name" value="KstR2_TetR_C"/>
</dbReference>
<keyword evidence="2" id="KW-0805">Transcription regulation</keyword>
<evidence type="ECO:0000256" key="1">
    <source>
        <dbReference type="ARBA" id="ARBA00022491"/>
    </source>
</evidence>
<gene>
    <name evidence="7" type="ORF">C7B46_16100</name>
</gene>
<dbReference type="PROSITE" id="PS50977">
    <property type="entry name" value="HTH_TETR_2"/>
    <property type="match status" value="1"/>
</dbReference>
<evidence type="ECO:0000256" key="4">
    <source>
        <dbReference type="ARBA" id="ARBA00023163"/>
    </source>
</evidence>
<dbReference type="EMBL" id="PXYW01000054">
    <property type="protein sequence ID" value="PSR32028.1"/>
    <property type="molecule type" value="Genomic_DNA"/>
</dbReference>
<feature type="domain" description="HTH tetR-type" evidence="6">
    <location>
        <begin position="22"/>
        <end position="82"/>
    </location>
</feature>
<dbReference type="Proteomes" id="UP000242972">
    <property type="component" value="Unassembled WGS sequence"/>
</dbReference>
<dbReference type="GO" id="GO:0003700">
    <property type="term" value="F:DNA-binding transcription factor activity"/>
    <property type="evidence" value="ECO:0007669"/>
    <property type="project" value="TreeGrafter"/>
</dbReference>
<name>A0A2T2XC47_9FIRM</name>
<dbReference type="InterPro" id="IPR050109">
    <property type="entry name" value="HTH-type_TetR-like_transc_reg"/>
</dbReference>
<keyword evidence="3 5" id="KW-0238">DNA-binding</keyword>
<dbReference type="PRINTS" id="PR00455">
    <property type="entry name" value="HTHTETR"/>
</dbReference>
<dbReference type="SUPFAM" id="SSF46689">
    <property type="entry name" value="Homeodomain-like"/>
    <property type="match status" value="1"/>
</dbReference>
<evidence type="ECO:0000313" key="8">
    <source>
        <dbReference type="Proteomes" id="UP000242972"/>
    </source>
</evidence>
<dbReference type="InterPro" id="IPR009057">
    <property type="entry name" value="Homeodomain-like_sf"/>
</dbReference>
<dbReference type="PANTHER" id="PTHR30055">
    <property type="entry name" value="HTH-TYPE TRANSCRIPTIONAL REGULATOR RUTR"/>
    <property type="match status" value="1"/>
</dbReference>
<proteinExistence type="predicted"/>
<reference evidence="7 8" key="1">
    <citation type="journal article" date="2014" name="BMC Genomics">
        <title>Comparison of environmental and isolate Sulfobacillus genomes reveals diverse carbon, sulfur, nitrogen, and hydrogen metabolisms.</title>
        <authorList>
            <person name="Justice N.B."/>
            <person name="Norman A."/>
            <person name="Brown C.T."/>
            <person name="Singh A."/>
            <person name="Thomas B.C."/>
            <person name="Banfield J.F."/>
        </authorList>
    </citation>
    <scope>NUCLEOTIDE SEQUENCE [LARGE SCALE GENOMIC DNA]</scope>
    <source>
        <strain evidence="7">AMDSBA4</strain>
    </source>
</reference>
<evidence type="ECO:0000256" key="2">
    <source>
        <dbReference type="ARBA" id="ARBA00023015"/>
    </source>
</evidence>
<keyword evidence="4" id="KW-0804">Transcription</keyword>
<organism evidence="7 8">
    <name type="scientific">Sulfobacillus benefaciens</name>
    <dbReference type="NCBI Taxonomy" id="453960"/>
    <lineage>
        <taxon>Bacteria</taxon>
        <taxon>Bacillati</taxon>
        <taxon>Bacillota</taxon>
        <taxon>Clostridia</taxon>
        <taxon>Eubacteriales</taxon>
        <taxon>Clostridiales Family XVII. Incertae Sedis</taxon>
        <taxon>Sulfobacillus</taxon>
    </lineage>
</organism>
<protein>
    <recommendedName>
        <fullName evidence="6">HTH tetR-type domain-containing protein</fullName>
    </recommendedName>
</protein>
<dbReference type="Gene3D" id="1.10.10.60">
    <property type="entry name" value="Homeodomain-like"/>
    <property type="match status" value="1"/>
</dbReference>
<evidence type="ECO:0000256" key="3">
    <source>
        <dbReference type="ARBA" id="ARBA00023125"/>
    </source>
</evidence>
<evidence type="ECO:0000259" key="6">
    <source>
        <dbReference type="PROSITE" id="PS50977"/>
    </source>
</evidence>